<dbReference type="HOGENOM" id="CLU_592119_0_0_1"/>
<evidence type="ECO:0000259" key="4">
    <source>
        <dbReference type="PROSITE" id="PS50002"/>
    </source>
</evidence>
<dbReference type="PROSITE" id="PS50002">
    <property type="entry name" value="SH3"/>
    <property type="match status" value="1"/>
</dbReference>
<dbReference type="SUPFAM" id="SSF50044">
    <property type="entry name" value="SH3-domain"/>
    <property type="match status" value="1"/>
</dbReference>
<dbReference type="GeneID" id="20375520"/>
<dbReference type="InterPro" id="IPR036028">
    <property type="entry name" value="SH3-like_dom_sf"/>
</dbReference>
<dbReference type="OrthoDB" id="3365521at2759"/>
<evidence type="ECO:0000256" key="1">
    <source>
        <dbReference type="ARBA" id="ARBA00022443"/>
    </source>
</evidence>
<feature type="compositionally biased region" description="Basic residues" evidence="3">
    <location>
        <begin position="222"/>
        <end position="232"/>
    </location>
</feature>
<evidence type="ECO:0000256" key="2">
    <source>
        <dbReference type="PROSITE-ProRule" id="PRU00192"/>
    </source>
</evidence>
<feature type="compositionally biased region" description="Low complexity" evidence="3">
    <location>
        <begin position="180"/>
        <end position="195"/>
    </location>
</feature>
<keyword evidence="1 2" id="KW-0728">SH3 domain</keyword>
<protein>
    <recommendedName>
        <fullName evidence="4">SH3 domain-containing protein</fullName>
    </recommendedName>
</protein>
<reference evidence="6" key="1">
    <citation type="journal article" date="2013" name="BMC Genomics">
        <title>Genome and transcriptome sequencing of the halophilic fungus Wallemia ichthyophaga: haloadaptations present and absent.</title>
        <authorList>
            <person name="Zajc J."/>
            <person name="Liu Y."/>
            <person name="Dai W."/>
            <person name="Yang Z."/>
            <person name="Hu J."/>
            <person name="Gostincar C."/>
            <person name="Gunde-Cimerman N."/>
        </authorList>
    </citation>
    <scope>NUCLEOTIDE SEQUENCE [LARGE SCALE GENOMIC DNA]</scope>
    <source>
        <strain evidence="6">EXF-994 / CBS 113033</strain>
    </source>
</reference>
<dbReference type="InterPro" id="IPR001452">
    <property type="entry name" value="SH3_domain"/>
</dbReference>
<dbReference type="Proteomes" id="UP000014064">
    <property type="component" value="Unassembled WGS sequence"/>
</dbReference>
<sequence length="462" mass="53128">MVFANFSQEDKEAFFELLDEYFESRPGLFSGQKPKPKPGVSHQPKQEQVVGLYDYNGTTGEDLTFRCGDRMSVIDKPSGDWWNCNLNGRIALYDTHHTYQIYQMLRLKVKYKNEKYLINFTSDNLNYVKEFLCEFFDIDWSISLYLDGFKVTQGSLKDDDIVDVVALSNKRRRKVSDGDSQLSSQSESESSSTSEETPKEAKKHTSHPEFTHPTPPHSGSTHTHKRNARNKKKLKFFKLENNRAIPYTSLPTNRIPKNIKLTSIDVEDKNFEPGNNTMHVDWRGDRGEQEEQEEQEMDYGHHDQQDEYQDYHADAEQSYMDSTTATTSGYRIDDLQEILNCRSNQPATSAILSLSPSHLLAVEHFKSVASEKMHHGETLTEIPPVGSFVAYKELQLNSKNVPELEMMIAKVHSVEEGVVLLQRVYYTEHMITEIEDEEGLNVEQLVIPIFFETLQQSNGVQL</sequence>
<feature type="region of interest" description="Disordered" evidence="3">
    <location>
        <begin position="173"/>
        <end position="232"/>
    </location>
</feature>
<proteinExistence type="predicted"/>
<feature type="compositionally biased region" description="Basic and acidic residues" evidence="3">
    <location>
        <begin position="280"/>
        <end position="289"/>
    </location>
</feature>
<dbReference type="EMBL" id="KE007245">
    <property type="protein sequence ID" value="EOQ99053.1"/>
    <property type="molecule type" value="Genomic_DNA"/>
</dbReference>
<dbReference type="RefSeq" id="XP_009270108.1">
    <property type="nucleotide sequence ID" value="XM_009271833.1"/>
</dbReference>
<evidence type="ECO:0000256" key="3">
    <source>
        <dbReference type="SAM" id="MobiDB-lite"/>
    </source>
</evidence>
<keyword evidence="6" id="KW-1185">Reference proteome</keyword>
<name>R9AA06_WALI9</name>
<dbReference type="KEGG" id="wic:J056_002568"/>
<accession>R9AA06</accession>
<dbReference type="SMART" id="SM00326">
    <property type="entry name" value="SH3"/>
    <property type="match status" value="1"/>
</dbReference>
<dbReference type="Pfam" id="PF00018">
    <property type="entry name" value="SH3_1"/>
    <property type="match status" value="1"/>
</dbReference>
<feature type="region of interest" description="Disordered" evidence="3">
    <location>
        <begin position="270"/>
        <end position="299"/>
    </location>
</feature>
<feature type="domain" description="SH3" evidence="4">
    <location>
        <begin position="44"/>
        <end position="103"/>
    </location>
</feature>
<dbReference type="STRING" id="1299270.R9AA06"/>
<dbReference type="Gene3D" id="2.30.30.40">
    <property type="entry name" value="SH3 Domains"/>
    <property type="match status" value="1"/>
</dbReference>
<evidence type="ECO:0000313" key="6">
    <source>
        <dbReference type="Proteomes" id="UP000014064"/>
    </source>
</evidence>
<organism evidence="5 6">
    <name type="scientific">Wallemia ichthyophaga (strain EXF-994 / CBS 113033)</name>
    <dbReference type="NCBI Taxonomy" id="1299270"/>
    <lineage>
        <taxon>Eukaryota</taxon>
        <taxon>Fungi</taxon>
        <taxon>Dikarya</taxon>
        <taxon>Basidiomycota</taxon>
        <taxon>Wallemiomycotina</taxon>
        <taxon>Wallemiomycetes</taxon>
        <taxon>Wallemiales</taxon>
        <taxon>Wallemiaceae</taxon>
        <taxon>Wallemia</taxon>
    </lineage>
</organism>
<dbReference type="OMA" id="TEHMITE"/>
<gene>
    <name evidence="5" type="ORF">J056_002568</name>
</gene>
<dbReference type="AlphaFoldDB" id="R9AA06"/>
<evidence type="ECO:0000313" key="5">
    <source>
        <dbReference type="EMBL" id="EOQ99053.1"/>
    </source>
</evidence>